<sequence length="86" mass="9369">MKVLQRASGGAWEPVDRLELFFGLNWSRITVFAEICWHLGLEKFGFGPGFPSHLAGQLVKSDSRPTFGGLPANADVFGFSGRGSLK</sequence>
<dbReference type="AlphaFoldDB" id="A0A5B1CP53"/>
<keyword evidence="2" id="KW-1185">Reference proteome</keyword>
<protein>
    <submittedName>
        <fullName evidence="1">Uncharacterized protein</fullName>
    </submittedName>
</protein>
<proteinExistence type="predicted"/>
<evidence type="ECO:0000313" key="1">
    <source>
        <dbReference type="EMBL" id="KAA1261629.1"/>
    </source>
</evidence>
<dbReference type="Proteomes" id="UP000322699">
    <property type="component" value="Unassembled WGS sequence"/>
</dbReference>
<comment type="caution">
    <text evidence="1">The sequence shown here is derived from an EMBL/GenBank/DDBJ whole genome shotgun (WGS) entry which is preliminary data.</text>
</comment>
<evidence type="ECO:0000313" key="2">
    <source>
        <dbReference type="Proteomes" id="UP000322699"/>
    </source>
</evidence>
<accession>A0A5B1CP53</accession>
<organism evidence="1 2">
    <name type="scientific">Rubripirellula obstinata</name>
    <dbReference type="NCBI Taxonomy" id="406547"/>
    <lineage>
        <taxon>Bacteria</taxon>
        <taxon>Pseudomonadati</taxon>
        <taxon>Planctomycetota</taxon>
        <taxon>Planctomycetia</taxon>
        <taxon>Pirellulales</taxon>
        <taxon>Pirellulaceae</taxon>
        <taxon>Rubripirellula</taxon>
    </lineage>
</organism>
<name>A0A5B1CP53_9BACT</name>
<dbReference type="EMBL" id="VRLW01000001">
    <property type="protein sequence ID" value="KAA1261629.1"/>
    <property type="molecule type" value="Genomic_DNA"/>
</dbReference>
<reference evidence="1 2" key="1">
    <citation type="submission" date="2019-08" db="EMBL/GenBank/DDBJ databases">
        <title>Deep-cultivation of Planctomycetes and their phenomic and genomic characterization uncovers novel biology.</title>
        <authorList>
            <person name="Wiegand S."/>
            <person name="Jogler M."/>
            <person name="Boedeker C."/>
            <person name="Pinto D."/>
            <person name="Vollmers J."/>
            <person name="Rivas-Marin E."/>
            <person name="Kohn T."/>
            <person name="Peeters S.H."/>
            <person name="Heuer A."/>
            <person name="Rast P."/>
            <person name="Oberbeckmann S."/>
            <person name="Bunk B."/>
            <person name="Jeske O."/>
            <person name="Meyerdierks A."/>
            <person name="Storesund J.E."/>
            <person name="Kallscheuer N."/>
            <person name="Luecker S."/>
            <person name="Lage O.M."/>
            <person name="Pohl T."/>
            <person name="Merkel B.J."/>
            <person name="Hornburger P."/>
            <person name="Mueller R.-W."/>
            <person name="Bruemmer F."/>
            <person name="Labrenz M."/>
            <person name="Spormann A.M."/>
            <person name="Op Den Camp H."/>
            <person name="Overmann J."/>
            <person name="Amann R."/>
            <person name="Jetten M.S.M."/>
            <person name="Mascher T."/>
            <person name="Medema M.H."/>
            <person name="Devos D.P."/>
            <person name="Kaster A.-K."/>
            <person name="Ovreas L."/>
            <person name="Rohde M."/>
            <person name="Galperin M.Y."/>
            <person name="Jogler C."/>
        </authorList>
    </citation>
    <scope>NUCLEOTIDE SEQUENCE [LARGE SCALE GENOMIC DNA]</scope>
    <source>
        <strain evidence="1 2">LF1</strain>
    </source>
</reference>
<gene>
    <name evidence="1" type="ORF">LF1_41840</name>
</gene>